<dbReference type="Proteomes" id="UP000027590">
    <property type="component" value="Unassembled WGS sequence"/>
</dbReference>
<protein>
    <submittedName>
        <fullName evidence="1">Uncharacterized protein</fullName>
    </submittedName>
</protein>
<name>A0A7U7J158_9PROT</name>
<sequence>MWYECVLVRMGGQKRGVTMPRFSGRAGLLYMSGFFGHERGNTACPNGCPLAGIKG</sequence>
<proteinExistence type="predicted"/>
<dbReference type="EMBL" id="CBLY010000006">
    <property type="protein sequence ID" value="CDG34054.1"/>
    <property type="molecule type" value="Genomic_DNA"/>
</dbReference>
<gene>
    <name evidence="1" type="ORF">SACS_1316</name>
</gene>
<comment type="caution">
    <text evidence="1">The sequence shown here is derived from an EMBL/GenBank/DDBJ whole genome shotgun (WGS) entry which is preliminary data.</text>
</comment>
<evidence type="ECO:0000313" key="2">
    <source>
        <dbReference type="Proteomes" id="UP000027590"/>
    </source>
</evidence>
<accession>A0A7U7J158</accession>
<reference evidence="1 2" key="2">
    <citation type="journal article" date="2014" name="PLoS ONE">
        <title>Evolution of mitochondria reconstructed from the energy metabolism of living bacteria.</title>
        <authorList>
            <person name="Degli Esposti M."/>
            <person name="Chouaia B."/>
            <person name="Comandatore F."/>
            <person name="Crotti E."/>
            <person name="Sassera D."/>
            <person name="Lievens P.M."/>
            <person name="Daffonchio D."/>
            <person name="Bandi C."/>
        </authorList>
    </citation>
    <scope>NUCLEOTIDE SEQUENCE [LARGE SCALE GENOMIC DNA]</scope>
    <source>
        <strain evidence="2">AM169</strain>
    </source>
</reference>
<organism evidence="1 2">
    <name type="scientific">Parasaccharibacter apium</name>
    <dbReference type="NCBI Taxonomy" id="1510841"/>
    <lineage>
        <taxon>Bacteria</taxon>
        <taxon>Pseudomonadati</taxon>
        <taxon>Pseudomonadota</taxon>
        <taxon>Alphaproteobacteria</taxon>
        <taxon>Acetobacterales</taxon>
        <taxon>Acetobacteraceae</taxon>
        <taxon>Parasaccharibacter</taxon>
    </lineage>
</organism>
<dbReference type="AlphaFoldDB" id="A0A7U7J158"/>
<evidence type="ECO:0000313" key="1">
    <source>
        <dbReference type="EMBL" id="CDG34054.1"/>
    </source>
</evidence>
<reference evidence="1 2" key="1">
    <citation type="journal article" date="2014" name="Genome Biol. Evol.">
        <title>Acetic acid bacteria genomes reveal functional traits for adaptation to life in insect guts.</title>
        <authorList>
            <person name="Chouaia B."/>
            <person name="Gaiarsa S."/>
            <person name="Crotti E."/>
            <person name="Comandatore F."/>
            <person name="Degli Esposti M."/>
            <person name="Ricci I."/>
            <person name="Alma A."/>
            <person name="Favia G."/>
            <person name="Bandi C."/>
            <person name="Daffonchio D."/>
        </authorList>
    </citation>
    <scope>NUCLEOTIDE SEQUENCE [LARGE SCALE GENOMIC DNA]</scope>
    <source>
        <strain evidence="2">AM169</strain>
    </source>
</reference>